<evidence type="ECO:0000256" key="1">
    <source>
        <dbReference type="ARBA" id="ARBA00008045"/>
    </source>
</evidence>
<comment type="subunit">
    <text evidence="2">Heterohexamer of two PFD-alpha type and four PFD-beta type subunits.</text>
</comment>
<dbReference type="EMBL" id="OB660882">
    <property type="protein sequence ID" value="CAD7226643.1"/>
    <property type="molecule type" value="Genomic_DNA"/>
</dbReference>
<sequence length="130" mass="14942">MKMRENPLQKKFEDEVEKFKSLQKDIQREHALRQKLDAQLNENKSVSDELGLVGSDAKVYKLVGPVLIRQDLEEAKNNVSKRMEYISNEIKRHEATLKSLEGKQETAREAIAKIQHQVQQAQVKAAMTAK</sequence>
<dbReference type="PANTHER" id="PTHR21431">
    <property type="entry name" value="PREFOLDIN SUBUNIT 6"/>
    <property type="match status" value="1"/>
</dbReference>
<evidence type="ECO:0000313" key="5">
    <source>
        <dbReference type="EMBL" id="CAD7226643.1"/>
    </source>
</evidence>
<dbReference type="GO" id="GO:0006457">
    <property type="term" value="P:protein folding"/>
    <property type="evidence" value="ECO:0007669"/>
    <property type="project" value="InterPro"/>
</dbReference>
<protein>
    <recommendedName>
        <fullName evidence="4">Probable prefoldin subunit 6</fullName>
    </recommendedName>
</protein>
<dbReference type="GO" id="GO:0005737">
    <property type="term" value="C:cytoplasm"/>
    <property type="evidence" value="ECO:0007669"/>
    <property type="project" value="TreeGrafter"/>
</dbReference>
<dbReference type="AlphaFoldDB" id="A0A7R8WD16"/>
<evidence type="ECO:0000256" key="2">
    <source>
        <dbReference type="ARBA" id="ARBA00011695"/>
    </source>
</evidence>
<dbReference type="OrthoDB" id="248120at2759"/>
<reference evidence="5" key="1">
    <citation type="submission" date="2020-11" db="EMBL/GenBank/DDBJ databases">
        <authorList>
            <person name="Tran Van P."/>
        </authorList>
    </citation>
    <scope>NUCLEOTIDE SEQUENCE</scope>
</reference>
<evidence type="ECO:0000256" key="3">
    <source>
        <dbReference type="ARBA" id="ARBA00023186"/>
    </source>
</evidence>
<accession>A0A7R8WD16</accession>
<organism evidence="5">
    <name type="scientific">Cyprideis torosa</name>
    <dbReference type="NCBI Taxonomy" id="163714"/>
    <lineage>
        <taxon>Eukaryota</taxon>
        <taxon>Metazoa</taxon>
        <taxon>Ecdysozoa</taxon>
        <taxon>Arthropoda</taxon>
        <taxon>Crustacea</taxon>
        <taxon>Oligostraca</taxon>
        <taxon>Ostracoda</taxon>
        <taxon>Podocopa</taxon>
        <taxon>Podocopida</taxon>
        <taxon>Cytherocopina</taxon>
        <taxon>Cytheroidea</taxon>
        <taxon>Cytherideidae</taxon>
        <taxon>Cyprideis</taxon>
    </lineage>
</organism>
<dbReference type="Gene3D" id="1.10.287.370">
    <property type="match status" value="1"/>
</dbReference>
<dbReference type="InterPro" id="IPR002777">
    <property type="entry name" value="PFD_beta-like"/>
</dbReference>
<dbReference type="GO" id="GO:0051082">
    <property type="term" value="F:unfolded protein binding"/>
    <property type="evidence" value="ECO:0007669"/>
    <property type="project" value="InterPro"/>
</dbReference>
<dbReference type="InterPro" id="IPR009053">
    <property type="entry name" value="Prefoldin"/>
</dbReference>
<gene>
    <name evidence="5" type="ORF">CTOB1V02_LOCUS4559</name>
</gene>
<name>A0A7R8WD16_9CRUS</name>
<dbReference type="PANTHER" id="PTHR21431:SF0">
    <property type="entry name" value="PREFOLDIN SUBUNIT 6"/>
    <property type="match status" value="1"/>
</dbReference>
<dbReference type="GO" id="GO:0051087">
    <property type="term" value="F:protein-folding chaperone binding"/>
    <property type="evidence" value="ECO:0007669"/>
    <property type="project" value="TreeGrafter"/>
</dbReference>
<dbReference type="GO" id="GO:0051131">
    <property type="term" value="P:chaperone-mediated protein complex assembly"/>
    <property type="evidence" value="ECO:0007669"/>
    <property type="project" value="TreeGrafter"/>
</dbReference>
<keyword evidence="3" id="KW-0143">Chaperone</keyword>
<evidence type="ECO:0000256" key="4">
    <source>
        <dbReference type="ARBA" id="ARBA00072592"/>
    </source>
</evidence>
<comment type="similarity">
    <text evidence="1">Belongs to the prefoldin subunit beta family.</text>
</comment>
<dbReference type="CDD" id="cd23161">
    <property type="entry name" value="Prefoldin_6"/>
    <property type="match status" value="1"/>
</dbReference>
<dbReference type="GO" id="GO:0016272">
    <property type="term" value="C:prefoldin complex"/>
    <property type="evidence" value="ECO:0007669"/>
    <property type="project" value="InterPro"/>
</dbReference>
<proteinExistence type="inferred from homology"/>
<dbReference type="SUPFAM" id="SSF46579">
    <property type="entry name" value="Prefoldin"/>
    <property type="match status" value="1"/>
</dbReference>
<dbReference type="Pfam" id="PF01920">
    <property type="entry name" value="Prefoldin_2"/>
    <property type="match status" value="1"/>
</dbReference>
<dbReference type="FunFam" id="1.10.287.370:FF:000003">
    <property type="entry name" value="Prefoldin subunit 6"/>
    <property type="match status" value="1"/>
</dbReference>